<dbReference type="KEGG" id="hna:Hneap_1137"/>
<comment type="subunit">
    <text evidence="2">Homohexamer.</text>
</comment>
<evidence type="ECO:0000256" key="5">
    <source>
        <dbReference type="PIRSR" id="PIRSR602678-1"/>
    </source>
</evidence>
<gene>
    <name evidence="6" type="ordered locus">Hneap_1137</name>
</gene>
<dbReference type="EMBL" id="CP001801">
    <property type="protein sequence ID" value="ACX95973.1"/>
    <property type="molecule type" value="Genomic_DNA"/>
</dbReference>
<evidence type="ECO:0000256" key="2">
    <source>
        <dbReference type="ARBA" id="ARBA00011643"/>
    </source>
</evidence>
<evidence type="ECO:0000313" key="7">
    <source>
        <dbReference type="Proteomes" id="UP000009102"/>
    </source>
</evidence>
<feature type="binding site" evidence="5">
    <location>
        <position position="217"/>
    </location>
    <ligand>
        <name>a divalent metal cation</name>
        <dbReference type="ChEBI" id="CHEBI:60240"/>
        <label>1</label>
    </ligand>
</feature>
<feature type="binding site" evidence="5">
    <location>
        <position position="102"/>
    </location>
    <ligand>
        <name>a divalent metal cation</name>
        <dbReference type="ChEBI" id="CHEBI:60240"/>
        <label>1</label>
    </ligand>
</feature>
<dbReference type="STRING" id="555778.Hneap_1137"/>
<protein>
    <recommendedName>
        <fullName evidence="3">GTP cyclohydrolase 1 type 2 homolog</fullName>
    </recommendedName>
</protein>
<evidence type="ECO:0000256" key="4">
    <source>
        <dbReference type="ARBA" id="ARBA00022723"/>
    </source>
</evidence>
<dbReference type="Proteomes" id="UP000009102">
    <property type="component" value="Chromosome"/>
</dbReference>
<evidence type="ECO:0000313" key="6">
    <source>
        <dbReference type="EMBL" id="ACX95973.1"/>
    </source>
</evidence>
<dbReference type="HOGENOM" id="CLU_037423_3_0_6"/>
<keyword evidence="7" id="KW-1185">Reference proteome</keyword>
<keyword evidence="4 5" id="KW-0479">Metal-binding</keyword>
<dbReference type="Pfam" id="PF01784">
    <property type="entry name" value="DUF34_NIF3"/>
    <property type="match status" value="1"/>
</dbReference>
<dbReference type="AlphaFoldDB" id="D0KZV0"/>
<dbReference type="InterPro" id="IPR036069">
    <property type="entry name" value="DUF34/NIF3_sf"/>
</dbReference>
<organism evidence="6 7">
    <name type="scientific">Halothiobacillus neapolitanus (strain ATCC 23641 / DSM 15147 / CIP 104769 / NCIMB 8539 / c2)</name>
    <name type="common">Thiobacillus neapolitanus</name>
    <dbReference type="NCBI Taxonomy" id="555778"/>
    <lineage>
        <taxon>Bacteria</taxon>
        <taxon>Pseudomonadati</taxon>
        <taxon>Pseudomonadota</taxon>
        <taxon>Gammaproteobacteria</taxon>
        <taxon>Chromatiales</taxon>
        <taxon>Halothiobacillaceae</taxon>
        <taxon>Halothiobacillus</taxon>
    </lineage>
</organism>
<proteinExistence type="inferred from homology"/>
<evidence type="ECO:0000256" key="1">
    <source>
        <dbReference type="ARBA" id="ARBA00006964"/>
    </source>
</evidence>
<comment type="similarity">
    <text evidence="1">Belongs to the GTP cyclohydrolase I type 2/NIF3 family.</text>
</comment>
<dbReference type="InterPro" id="IPR002678">
    <property type="entry name" value="DUF34/NIF3"/>
</dbReference>
<dbReference type="SUPFAM" id="SSF102705">
    <property type="entry name" value="NIF3 (NGG1p interacting factor 3)-like"/>
    <property type="match status" value="1"/>
</dbReference>
<dbReference type="GO" id="GO:0046872">
    <property type="term" value="F:metal ion binding"/>
    <property type="evidence" value="ECO:0007669"/>
    <property type="project" value="UniProtKB-KW"/>
</dbReference>
<dbReference type="GO" id="GO:0005737">
    <property type="term" value="C:cytoplasm"/>
    <property type="evidence" value="ECO:0007669"/>
    <property type="project" value="TreeGrafter"/>
</dbReference>
<feature type="binding site" evidence="5">
    <location>
        <position position="64"/>
    </location>
    <ligand>
        <name>a divalent metal cation</name>
        <dbReference type="ChEBI" id="CHEBI:60240"/>
        <label>2</label>
    </ligand>
</feature>
<name>D0KZV0_HALNC</name>
<dbReference type="eggNOG" id="COG0327">
    <property type="taxonomic scope" value="Bacteria"/>
</dbReference>
<sequence>MIDRNELLDYCDQLLDVAAWNDYAPNGLQVEGKPSIQRVITGVTACAELIEAAIDWQADAIIVHHGFFWKNEPQALTGMKYRRIARLIKHDINLLAYHLPLDAQPEFGNNAALSEQLGLECIVPFGAKRLSLAGELPAPVAVSHLGGTLEQLLGRTPLIVGPQDKAIQRIGLCTGGAQDGIVEAVQMGLDAFISGEISERTTHIAREEGIVYYAAGHHATEREGVRRLGLKLVEQFGLEVRFVDIANPV</sequence>
<dbReference type="FunFam" id="3.40.1390.30:FF:000001">
    <property type="entry name" value="GTP cyclohydrolase 1 type 2"/>
    <property type="match status" value="1"/>
</dbReference>
<dbReference type="Gene3D" id="3.40.1390.30">
    <property type="entry name" value="NIF3 (NGG1p interacting factor 3)-like"/>
    <property type="match status" value="2"/>
</dbReference>
<dbReference type="NCBIfam" id="TIGR00486">
    <property type="entry name" value="YbgI_SA1388"/>
    <property type="match status" value="1"/>
</dbReference>
<reference evidence="6 7" key="1">
    <citation type="submission" date="2009-10" db="EMBL/GenBank/DDBJ databases">
        <title>Complete sequence of Halothiobacillus neapolitanus c2.</title>
        <authorList>
            <consortium name="US DOE Joint Genome Institute"/>
            <person name="Lucas S."/>
            <person name="Copeland A."/>
            <person name="Lapidus A."/>
            <person name="Glavina del Rio T."/>
            <person name="Tice H."/>
            <person name="Bruce D."/>
            <person name="Goodwin L."/>
            <person name="Pitluck S."/>
            <person name="Davenport K."/>
            <person name="Brettin T."/>
            <person name="Detter J.C."/>
            <person name="Han C."/>
            <person name="Tapia R."/>
            <person name="Larimer F."/>
            <person name="Land M."/>
            <person name="Hauser L."/>
            <person name="Kyrpides N."/>
            <person name="Mikhailova N."/>
            <person name="Kerfeld C."/>
            <person name="Cannon G."/>
            <person name="Heinhort S."/>
        </authorList>
    </citation>
    <scope>NUCLEOTIDE SEQUENCE [LARGE SCALE GENOMIC DNA]</scope>
    <source>
        <strain evidence="7">ATCC 23641 / c2</strain>
    </source>
</reference>
<feature type="binding site" evidence="5">
    <location>
        <position position="221"/>
    </location>
    <ligand>
        <name>a divalent metal cation</name>
        <dbReference type="ChEBI" id="CHEBI:60240"/>
        <label>1</label>
    </ligand>
</feature>
<evidence type="ECO:0000256" key="3">
    <source>
        <dbReference type="ARBA" id="ARBA00022112"/>
    </source>
</evidence>
<feature type="binding site" evidence="5">
    <location>
        <position position="65"/>
    </location>
    <ligand>
        <name>a divalent metal cation</name>
        <dbReference type="ChEBI" id="CHEBI:60240"/>
        <label>1</label>
    </ligand>
</feature>
<dbReference type="PANTHER" id="PTHR13799">
    <property type="entry name" value="NGG1 INTERACTING FACTOR 3"/>
    <property type="match status" value="1"/>
</dbReference>
<accession>D0KZV0</accession>
<dbReference type="RefSeq" id="WP_012824009.1">
    <property type="nucleotide sequence ID" value="NC_013422.1"/>
</dbReference>
<dbReference type="PANTHER" id="PTHR13799:SF14">
    <property type="entry name" value="GTP CYCLOHYDROLASE 1 TYPE 2 HOMOLOG"/>
    <property type="match status" value="1"/>
</dbReference>
<dbReference type="OrthoDB" id="9800881at2"/>